<feature type="region of interest" description="Disordered" evidence="1">
    <location>
        <begin position="58"/>
        <end position="84"/>
    </location>
</feature>
<dbReference type="EMBL" id="KB499514">
    <property type="protein sequence ID" value="EMP41103.1"/>
    <property type="molecule type" value="Genomic_DNA"/>
</dbReference>
<reference evidence="3" key="1">
    <citation type="journal article" date="2013" name="Nat. Genet.">
        <title>The draft genomes of soft-shell turtle and green sea turtle yield insights into the development and evolution of the turtle-specific body plan.</title>
        <authorList>
            <person name="Wang Z."/>
            <person name="Pascual-Anaya J."/>
            <person name="Zadissa A."/>
            <person name="Li W."/>
            <person name="Niimura Y."/>
            <person name="Huang Z."/>
            <person name="Li C."/>
            <person name="White S."/>
            <person name="Xiong Z."/>
            <person name="Fang D."/>
            <person name="Wang B."/>
            <person name="Ming Y."/>
            <person name="Chen Y."/>
            <person name="Zheng Y."/>
            <person name="Kuraku S."/>
            <person name="Pignatelli M."/>
            <person name="Herrero J."/>
            <person name="Beal K."/>
            <person name="Nozawa M."/>
            <person name="Li Q."/>
            <person name="Wang J."/>
            <person name="Zhang H."/>
            <person name="Yu L."/>
            <person name="Shigenobu S."/>
            <person name="Wang J."/>
            <person name="Liu J."/>
            <person name="Flicek P."/>
            <person name="Searle S."/>
            <person name="Wang J."/>
            <person name="Kuratani S."/>
            <person name="Yin Y."/>
            <person name="Aken B."/>
            <person name="Zhang G."/>
            <person name="Irie N."/>
        </authorList>
    </citation>
    <scope>NUCLEOTIDE SEQUENCE [LARGE SCALE GENOMIC DNA]</scope>
</reference>
<dbReference type="AlphaFoldDB" id="M7C912"/>
<organism evidence="2 3">
    <name type="scientific">Chelonia mydas</name>
    <name type="common">Green sea-turtle</name>
    <name type="synonym">Chelonia agassizi</name>
    <dbReference type="NCBI Taxonomy" id="8469"/>
    <lineage>
        <taxon>Eukaryota</taxon>
        <taxon>Metazoa</taxon>
        <taxon>Chordata</taxon>
        <taxon>Craniata</taxon>
        <taxon>Vertebrata</taxon>
        <taxon>Euteleostomi</taxon>
        <taxon>Archelosauria</taxon>
        <taxon>Testudinata</taxon>
        <taxon>Testudines</taxon>
        <taxon>Cryptodira</taxon>
        <taxon>Durocryptodira</taxon>
        <taxon>Americhelydia</taxon>
        <taxon>Chelonioidea</taxon>
        <taxon>Cheloniidae</taxon>
        <taxon>Chelonia</taxon>
    </lineage>
</organism>
<keyword evidence="3" id="KW-1185">Reference proteome</keyword>
<gene>
    <name evidence="2" type="ORF">UY3_01660</name>
</gene>
<protein>
    <submittedName>
        <fullName evidence="2">Uncharacterized protein</fullName>
    </submittedName>
</protein>
<evidence type="ECO:0000313" key="2">
    <source>
        <dbReference type="EMBL" id="EMP41103.1"/>
    </source>
</evidence>
<evidence type="ECO:0000313" key="3">
    <source>
        <dbReference type="Proteomes" id="UP000031443"/>
    </source>
</evidence>
<sequence length="84" mass="8761">MPLGTSTETCKARFGLADLKKFASKADSFSPDPSPAGVTCSSDILVPLCSSADRRKSSVELDSLSLSPTDVDPIRDITSATLSP</sequence>
<dbReference type="Proteomes" id="UP000031443">
    <property type="component" value="Unassembled WGS sequence"/>
</dbReference>
<evidence type="ECO:0000256" key="1">
    <source>
        <dbReference type="SAM" id="MobiDB-lite"/>
    </source>
</evidence>
<name>M7C912_CHEMY</name>
<proteinExistence type="predicted"/>
<accession>M7C912</accession>